<feature type="transmembrane region" description="Helical" evidence="2">
    <location>
        <begin position="67"/>
        <end position="86"/>
    </location>
</feature>
<dbReference type="InParanoid" id="G4TSS1"/>
<comment type="caution">
    <text evidence="3">The sequence shown here is derived from an EMBL/GenBank/DDBJ whole genome shotgun (WGS) entry which is preliminary data.</text>
</comment>
<gene>
    <name evidence="3" type="ORF">PIIN_08317</name>
</gene>
<feature type="compositionally biased region" description="Polar residues" evidence="1">
    <location>
        <begin position="279"/>
        <end position="298"/>
    </location>
</feature>
<dbReference type="Proteomes" id="UP000007148">
    <property type="component" value="Unassembled WGS sequence"/>
</dbReference>
<keyword evidence="2" id="KW-1133">Transmembrane helix</keyword>
<reference evidence="3 4" key="1">
    <citation type="journal article" date="2011" name="PLoS Pathog.">
        <title>Endophytic Life Strategies Decoded by Genome and Transcriptome Analyses of the Mutualistic Root Symbiont Piriformospora indica.</title>
        <authorList>
            <person name="Zuccaro A."/>
            <person name="Lahrmann U."/>
            <person name="Guldener U."/>
            <person name="Langen G."/>
            <person name="Pfiffi S."/>
            <person name="Biedenkopf D."/>
            <person name="Wong P."/>
            <person name="Samans B."/>
            <person name="Grimm C."/>
            <person name="Basiewicz M."/>
            <person name="Murat C."/>
            <person name="Martin F."/>
            <person name="Kogel K.H."/>
        </authorList>
    </citation>
    <scope>NUCLEOTIDE SEQUENCE [LARGE SCALE GENOMIC DNA]</scope>
    <source>
        <strain evidence="3 4">DSM 11827</strain>
    </source>
</reference>
<evidence type="ECO:0000313" key="3">
    <source>
        <dbReference type="EMBL" id="CCA74364.1"/>
    </source>
</evidence>
<dbReference type="HOGENOM" id="CLU_493561_0_0_1"/>
<evidence type="ECO:0000256" key="2">
    <source>
        <dbReference type="SAM" id="Phobius"/>
    </source>
</evidence>
<name>G4TSS1_SERID</name>
<keyword evidence="2" id="KW-0472">Membrane</keyword>
<evidence type="ECO:0000313" key="4">
    <source>
        <dbReference type="Proteomes" id="UP000007148"/>
    </source>
</evidence>
<feature type="transmembrane region" description="Helical" evidence="2">
    <location>
        <begin position="42"/>
        <end position="60"/>
    </location>
</feature>
<organism evidence="3 4">
    <name type="scientific">Serendipita indica (strain DSM 11827)</name>
    <name type="common">Root endophyte fungus</name>
    <name type="synonym">Piriformospora indica</name>
    <dbReference type="NCBI Taxonomy" id="1109443"/>
    <lineage>
        <taxon>Eukaryota</taxon>
        <taxon>Fungi</taxon>
        <taxon>Dikarya</taxon>
        <taxon>Basidiomycota</taxon>
        <taxon>Agaricomycotina</taxon>
        <taxon>Agaricomycetes</taxon>
        <taxon>Sebacinales</taxon>
        <taxon>Serendipitaceae</taxon>
        <taxon>Serendipita</taxon>
    </lineage>
</organism>
<feature type="transmembrane region" description="Helical" evidence="2">
    <location>
        <begin position="12"/>
        <end position="30"/>
    </location>
</feature>
<accession>G4TSS1</accession>
<feature type="region of interest" description="Disordered" evidence="1">
    <location>
        <begin position="398"/>
        <end position="455"/>
    </location>
</feature>
<feature type="compositionally biased region" description="Pro residues" evidence="1">
    <location>
        <begin position="268"/>
        <end position="277"/>
    </location>
</feature>
<feature type="region of interest" description="Disordered" evidence="1">
    <location>
        <begin position="219"/>
        <end position="313"/>
    </location>
</feature>
<keyword evidence="2" id="KW-0812">Transmembrane</keyword>
<protein>
    <submittedName>
        <fullName evidence="3">Uncharacterized protein</fullName>
    </submittedName>
</protein>
<evidence type="ECO:0000256" key="1">
    <source>
        <dbReference type="SAM" id="MobiDB-lite"/>
    </source>
</evidence>
<sequence>MRGMSTALRERSPGFLYSECYIAVPFAHYLRLPTEPLADGVLFSVIMMGVRIWNILIWALQPLTRTYLGIYLMWAIITVLSSRIYLNMVQLAQMDTRGREPNVNFYEYSDGCSTYSHALTVEYDGLPSRRQSVNAPNPRHSSGHRNIQIFTSTVTMTTSDGSYKVIGGRQFPCIIGNNLPPKEVVEETKKVDFDEYQMDTIPRKPSNDKRQSSIQFLQSNHLRRSSSVSEHEGVNRASLDITRPQPQPAALQYVRTQQADENSGKLSPLPPTPPPKPLRTQSDTLSRTSVSRPSQIVSSRHRSNTQPISPPGSEINFYSTYFSDDYFVTADDGRPLSLRMEERRSPSALHLNERKASHRKITFGGTHSRLPLPSTVPEMESVVSRPSRLESLAASGGLPARAAPDRLIPPPRLQVDNLPRPGARHQSPSSPYTTTPATASTNAQSPVSTVNVATPSSPIQEEFRVFTATKATIGTAITRLNPLVASSKWTLPFRKLGPEVSTVAAVDLGSEGEYGKRRKKSHLFSGVYVANPTRRRRNTEPSTQTVGMSFLP</sequence>
<dbReference type="EMBL" id="CAFZ01000306">
    <property type="protein sequence ID" value="CCA74364.1"/>
    <property type="molecule type" value="Genomic_DNA"/>
</dbReference>
<feature type="region of interest" description="Disordered" evidence="1">
    <location>
        <begin position="363"/>
        <end position="383"/>
    </location>
</feature>
<feature type="compositionally biased region" description="Low complexity" evidence="1">
    <location>
        <begin position="427"/>
        <end position="446"/>
    </location>
</feature>
<dbReference type="AlphaFoldDB" id="G4TSS1"/>
<feature type="compositionally biased region" description="Polar residues" evidence="1">
    <location>
        <begin position="254"/>
        <end position="265"/>
    </location>
</feature>
<proteinExistence type="predicted"/>
<keyword evidence="4" id="KW-1185">Reference proteome</keyword>
<dbReference type="OrthoDB" id="3251775at2759"/>
<feature type="compositionally biased region" description="Polar residues" evidence="1">
    <location>
        <begin position="219"/>
        <end position="228"/>
    </location>
</feature>